<dbReference type="EMBL" id="UFSZ01000001">
    <property type="protein sequence ID" value="SUV16456.1"/>
    <property type="molecule type" value="Genomic_DNA"/>
</dbReference>
<dbReference type="EC" id="2.3.1.-" evidence="3"/>
<feature type="domain" description="N-acetyltransferase" evidence="1">
    <location>
        <begin position="9"/>
        <end position="175"/>
    </location>
</feature>
<evidence type="ECO:0000313" key="5">
    <source>
        <dbReference type="Proteomes" id="UP000255295"/>
    </source>
</evidence>
<dbReference type="SUPFAM" id="SSF55729">
    <property type="entry name" value="Acyl-CoA N-acyltransferases (Nat)"/>
    <property type="match status" value="1"/>
</dbReference>
<reference evidence="2 4" key="1">
    <citation type="submission" date="2017-03" db="EMBL/GenBank/DDBJ databases">
        <title>The whole genome sequencing and assembly of Lysinibacillus sphaericus DSM 28T strain.</title>
        <authorList>
            <person name="Lee Y.-J."/>
            <person name="Yi H."/>
            <person name="Bahn Y.-S."/>
            <person name="Kim J.F."/>
            <person name="Lee D.-W."/>
        </authorList>
    </citation>
    <scope>NUCLEOTIDE SEQUENCE [LARGE SCALE GENOMIC DNA]</scope>
    <source>
        <strain evidence="2 4">DSM 28</strain>
    </source>
</reference>
<keyword evidence="3" id="KW-0012">Acyltransferase</keyword>
<organism evidence="2 4">
    <name type="scientific">Lysinibacillus sphaericus</name>
    <name type="common">Bacillus sphaericus</name>
    <dbReference type="NCBI Taxonomy" id="1421"/>
    <lineage>
        <taxon>Bacteria</taxon>
        <taxon>Bacillati</taxon>
        <taxon>Bacillota</taxon>
        <taxon>Bacilli</taxon>
        <taxon>Bacillales</taxon>
        <taxon>Bacillaceae</taxon>
        <taxon>Lysinibacillus</taxon>
    </lineage>
</organism>
<dbReference type="PROSITE" id="PS51186">
    <property type="entry name" value="GNAT"/>
    <property type="match status" value="1"/>
</dbReference>
<dbReference type="InterPro" id="IPR016181">
    <property type="entry name" value="Acyl_CoA_acyltransferase"/>
</dbReference>
<reference evidence="3 5" key="2">
    <citation type="submission" date="2018-06" db="EMBL/GenBank/DDBJ databases">
        <authorList>
            <consortium name="Pathogen Informatics"/>
            <person name="Doyle S."/>
        </authorList>
    </citation>
    <scope>NUCLEOTIDE SEQUENCE [LARGE SCALE GENOMIC DNA]</scope>
    <source>
        <strain evidence="3 5">NCTC10338</strain>
    </source>
</reference>
<dbReference type="GO" id="GO:0005737">
    <property type="term" value="C:cytoplasm"/>
    <property type="evidence" value="ECO:0007669"/>
    <property type="project" value="TreeGrafter"/>
</dbReference>
<sequence>MQITINHELMLRTITLDDAETVFALTDTSRAYLREWLPWLDFTKELADTKSYIEGCIAGYETKSSMSFVIIFRDKIVGIAGFNTINHANKIAAIGYWLSADAQGHGIMTTTVQALLQYAFVELQLNKVEIRAAVGNTKSRAIPERLGFKTEGTIRAAEWLYDHYVDHVVYGMLASEWTSASVLLGNDIRR</sequence>
<dbReference type="PANTHER" id="PTHR43441:SF12">
    <property type="entry name" value="RIBOSOMAL N-ACETYLTRANSFERASE YDAF-RELATED"/>
    <property type="match status" value="1"/>
</dbReference>
<dbReference type="GO" id="GO:0008999">
    <property type="term" value="F:protein-N-terminal-alanine acetyltransferase activity"/>
    <property type="evidence" value="ECO:0007669"/>
    <property type="project" value="TreeGrafter"/>
</dbReference>
<dbReference type="Pfam" id="PF13302">
    <property type="entry name" value="Acetyltransf_3"/>
    <property type="match status" value="1"/>
</dbReference>
<evidence type="ECO:0000313" key="3">
    <source>
        <dbReference type="EMBL" id="SUV16456.1"/>
    </source>
</evidence>
<dbReference type="EMBL" id="CP019980">
    <property type="protein sequence ID" value="AVK97627.1"/>
    <property type="molecule type" value="Genomic_DNA"/>
</dbReference>
<dbReference type="AlphaFoldDB" id="A0A2S0K2N4"/>
<dbReference type="PANTHER" id="PTHR43441">
    <property type="entry name" value="RIBOSOMAL-PROTEIN-SERINE ACETYLTRANSFERASE"/>
    <property type="match status" value="1"/>
</dbReference>
<evidence type="ECO:0000259" key="1">
    <source>
        <dbReference type="PROSITE" id="PS51186"/>
    </source>
</evidence>
<dbReference type="RefSeq" id="WP_024362361.1">
    <property type="nucleotide sequence ID" value="NZ_BJNS01000046.1"/>
</dbReference>
<gene>
    <name evidence="3" type="primary">ydaF_2</name>
    <name evidence="2" type="ORF">LS41612_15765</name>
    <name evidence="3" type="ORF">NCTC10338_01535</name>
</gene>
<dbReference type="Proteomes" id="UP000238825">
    <property type="component" value="Chromosome"/>
</dbReference>
<dbReference type="GeneID" id="48277658"/>
<protein>
    <submittedName>
        <fullName evidence="2">Alanine acetyltransferase</fullName>
    </submittedName>
    <submittedName>
        <fullName evidence="3">Ribosomal-protein-serine N-acetyltransferase</fullName>
        <ecNumber evidence="3">2.3.1.-</ecNumber>
    </submittedName>
</protein>
<keyword evidence="2" id="KW-0808">Transferase</keyword>
<name>A0A2S0K2N4_LYSSH</name>
<evidence type="ECO:0000313" key="2">
    <source>
        <dbReference type="EMBL" id="AVK97627.1"/>
    </source>
</evidence>
<dbReference type="GO" id="GO:1990189">
    <property type="term" value="F:protein N-terminal-serine acetyltransferase activity"/>
    <property type="evidence" value="ECO:0007669"/>
    <property type="project" value="TreeGrafter"/>
</dbReference>
<accession>A0A2S0K2N4</accession>
<dbReference type="InterPro" id="IPR000182">
    <property type="entry name" value="GNAT_dom"/>
</dbReference>
<proteinExistence type="predicted"/>
<dbReference type="Gene3D" id="3.40.630.30">
    <property type="match status" value="1"/>
</dbReference>
<evidence type="ECO:0000313" key="4">
    <source>
        <dbReference type="Proteomes" id="UP000238825"/>
    </source>
</evidence>
<dbReference type="InterPro" id="IPR051908">
    <property type="entry name" value="Ribosomal_N-acetyltransferase"/>
</dbReference>
<dbReference type="Proteomes" id="UP000255295">
    <property type="component" value="Unassembled WGS sequence"/>
</dbReference>